<gene>
    <name evidence="2" type="ORF">GGQ92_002185</name>
</gene>
<comment type="caution">
    <text evidence="2">The sequence shown here is derived from an EMBL/GenBank/DDBJ whole genome shotgun (WGS) entry which is preliminary data.</text>
</comment>
<evidence type="ECO:0000256" key="1">
    <source>
        <dbReference type="SAM" id="Phobius"/>
    </source>
</evidence>
<keyword evidence="3" id="KW-1185">Reference proteome</keyword>
<evidence type="ECO:0000313" key="3">
    <source>
        <dbReference type="Proteomes" id="UP000572212"/>
    </source>
</evidence>
<feature type="transmembrane region" description="Helical" evidence="1">
    <location>
        <begin position="176"/>
        <end position="195"/>
    </location>
</feature>
<name>A0A841RND3_9BACI</name>
<sequence>MWKAGFKWMFLIIGTMIGAGYASGREIWQFFGHESGLAIVLFSILFTYCIYLIMTISYRYQSTNYSTILEALLGDKIAKFYDILIFFYLISVTTIMIAGSGATFEVFKLSKWVGILFIAVIIVLLFIRGVQGVISLNTFILPLLITGLLTILVVFIKDEQLTFIWSLDHQSNWSSAFTFTALNILSILAVLGAVGDKIQSKKEILIASIGSGSILGLVTLLYNNSLIQISEIIILFEIPLFAILKNYPNYAYIVMSILLWFAIFTTAISSTLGIVTRLQSYVKLTLSKLAAILVILLIPLTNLGFSTLIAWLYPLYGFLNLYLLAAIILFPFYTKFSYNE</sequence>
<dbReference type="PANTHER" id="PTHR37814:SF1">
    <property type="entry name" value="MEMBRANE PROTEIN"/>
    <property type="match status" value="1"/>
</dbReference>
<feature type="transmembrane region" description="Helical" evidence="1">
    <location>
        <begin position="38"/>
        <end position="60"/>
    </location>
</feature>
<dbReference type="AlphaFoldDB" id="A0A841RND3"/>
<dbReference type="PANTHER" id="PTHR37814">
    <property type="entry name" value="CONSERVED MEMBRANE PROTEIN"/>
    <property type="match status" value="1"/>
</dbReference>
<proteinExistence type="predicted"/>
<feature type="transmembrane region" description="Helical" evidence="1">
    <location>
        <begin position="204"/>
        <end position="222"/>
    </location>
</feature>
<feature type="transmembrane region" description="Helical" evidence="1">
    <location>
        <begin position="250"/>
        <end position="274"/>
    </location>
</feature>
<reference evidence="2 3" key="1">
    <citation type="submission" date="2020-08" db="EMBL/GenBank/DDBJ databases">
        <title>Genomic Encyclopedia of Type Strains, Phase IV (KMG-IV): sequencing the most valuable type-strain genomes for metagenomic binning, comparative biology and taxonomic classification.</title>
        <authorList>
            <person name="Goeker M."/>
        </authorList>
    </citation>
    <scope>NUCLEOTIDE SEQUENCE [LARGE SCALE GENOMIC DNA]</scope>
    <source>
        <strain evidence="2 3">DSM 11805</strain>
    </source>
</reference>
<dbReference type="RefSeq" id="WP_184248438.1">
    <property type="nucleotide sequence ID" value="NZ_BAAACU010000012.1"/>
</dbReference>
<protein>
    <submittedName>
        <fullName evidence="2">Putative membrane protein YkvI</fullName>
    </submittedName>
</protein>
<organism evidence="2 3">
    <name type="scientific">Gracilibacillus halotolerans</name>
    <dbReference type="NCBI Taxonomy" id="74386"/>
    <lineage>
        <taxon>Bacteria</taxon>
        <taxon>Bacillati</taxon>
        <taxon>Bacillota</taxon>
        <taxon>Bacilli</taxon>
        <taxon>Bacillales</taxon>
        <taxon>Bacillaceae</taxon>
        <taxon>Gracilibacillus</taxon>
    </lineage>
</organism>
<accession>A0A841RND3</accession>
<keyword evidence="1" id="KW-0812">Transmembrane</keyword>
<dbReference type="InterPro" id="IPR038728">
    <property type="entry name" value="YkvI-like"/>
</dbReference>
<evidence type="ECO:0000313" key="2">
    <source>
        <dbReference type="EMBL" id="MBB6513377.1"/>
    </source>
</evidence>
<feature type="transmembrane region" description="Helical" evidence="1">
    <location>
        <begin position="139"/>
        <end position="156"/>
    </location>
</feature>
<keyword evidence="1" id="KW-1133">Transmembrane helix</keyword>
<keyword evidence="1" id="KW-0472">Membrane</keyword>
<feature type="transmembrane region" description="Helical" evidence="1">
    <location>
        <begin position="311"/>
        <end position="333"/>
    </location>
</feature>
<feature type="transmembrane region" description="Helical" evidence="1">
    <location>
        <begin position="109"/>
        <end position="127"/>
    </location>
</feature>
<dbReference type="Proteomes" id="UP000572212">
    <property type="component" value="Unassembled WGS sequence"/>
</dbReference>
<feature type="transmembrane region" description="Helical" evidence="1">
    <location>
        <begin position="80"/>
        <end position="103"/>
    </location>
</feature>
<feature type="transmembrane region" description="Helical" evidence="1">
    <location>
        <begin position="286"/>
        <end position="305"/>
    </location>
</feature>
<dbReference type="EMBL" id="JACHON010000011">
    <property type="protein sequence ID" value="MBB6513377.1"/>
    <property type="molecule type" value="Genomic_DNA"/>
</dbReference>